<keyword evidence="1" id="KW-0812">Transmembrane</keyword>
<evidence type="ECO:0000256" key="1">
    <source>
        <dbReference type="SAM" id="Phobius"/>
    </source>
</evidence>
<organism evidence="3 4">
    <name type="scientific">Terrabacter terrae</name>
    <dbReference type="NCBI Taxonomy" id="318434"/>
    <lineage>
        <taxon>Bacteria</taxon>
        <taxon>Bacillati</taxon>
        <taxon>Actinomycetota</taxon>
        <taxon>Actinomycetes</taxon>
        <taxon>Micrococcales</taxon>
        <taxon>Intrasporangiaceae</taxon>
        <taxon>Terrabacter</taxon>
    </lineage>
</organism>
<keyword evidence="1" id="KW-1133">Transmembrane helix</keyword>
<protein>
    <submittedName>
        <fullName evidence="3">50S ribosome-binding GTPase</fullName>
    </submittedName>
</protein>
<evidence type="ECO:0000259" key="2">
    <source>
        <dbReference type="Pfam" id="PF01926"/>
    </source>
</evidence>
<evidence type="ECO:0000313" key="4">
    <source>
        <dbReference type="Proteomes" id="UP001501285"/>
    </source>
</evidence>
<dbReference type="SUPFAM" id="SSF52540">
    <property type="entry name" value="P-loop containing nucleoside triphosphate hydrolases"/>
    <property type="match status" value="1"/>
</dbReference>
<dbReference type="PANTHER" id="PTHR42698">
    <property type="entry name" value="GTPASE ERA"/>
    <property type="match status" value="1"/>
</dbReference>
<accession>A0ABP5FEA2</accession>
<keyword evidence="1" id="KW-0472">Membrane</keyword>
<name>A0ABP5FEA2_9MICO</name>
<sequence>MSPIRMGSATVKAVSAAELGARTTELSLALVSGATELEPAGVAIARRVIDKAVERSGISGDHTVVALAGATGSGKSSLFNALVGADVATIGARRPTTSRPTAAVWGDDDASELLDWLGVQARHVVETPGGQPAAGGGARPGGGRRQDAVVGSLDGLVLLDLPDFDSRVLEHRREAERVLELVDVFVWVTDPQKYADARLHDEFVSLLSQHDAVTLAVLNQADRLSADGIETITGDLTKLLVNDGVAAAQVFATSASTGDGILELRQRITNAVAGHAASRQRLRADVVGAATKLRPGVADSEPDLGQVPRAELDSSLGRAAGVPIVLDAVARDYRREAFAHTGWLFARWTKGFAADPLRRLRLDRTGGRPPIHVDIDGADVRAVLGRSSIPAPSASTVSAVELATRSFVRDASQGLPVRWAHALEDAVDRGDGALGDSLDRAVIGTSLRGRRPAWWFVVNVLQWVLGLVAVAGLVWYAVLWAFALLQLPRPGTPALGILPLPLVMVVVGVLLGIGLGVLSRWWARVGARHRRSVIGERLAESVAAVADEHVLAPVDEVLARHRETRGHLEAAAR</sequence>
<dbReference type="Pfam" id="PF01926">
    <property type="entry name" value="MMR_HSR1"/>
    <property type="match status" value="1"/>
</dbReference>
<dbReference type="InterPro" id="IPR027417">
    <property type="entry name" value="P-loop_NTPase"/>
</dbReference>
<dbReference type="RefSeq" id="WP_343989242.1">
    <property type="nucleotide sequence ID" value="NZ_BAAANB010000003.1"/>
</dbReference>
<gene>
    <name evidence="3" type="ORF">GCM10009740_13190</name>
</gene>
<dbReference type="InterPro" id="IPR006073">
    <property type="entry name" value="GTP-bd"/>
</dbReference>
<dbReference type="EMBL" id="BAAANB010000003">
    <property type="protein sequence ID" value="GAA2024913.1"/>
    <property type="molecule type" value="Genomic_DNA"/>
</dbReference>
<proteinExistence type="predicted"/>
<dbReference type="Proteomes" id="UP001501285">
    <property type="component" value="Unassembled WGS sequence"/>
</dbReference>
<dbReference type="Gene3D" id="3.40.50.300">
    <property type="entry name" value="P-loop containing nucleotide triphosphate hydrolases"/>
    <property type="match status" value="1"/>
</dbReference>
<reference evidence="4" key="1">
    <citation type="journal article" date="2019" name="Int. J. Syst. Evol. Microbiol.">
        <title>The Global Catalogue of Microorganisms (GCM) 10K type strain sequencing project: providing services to taxonomists for standard genome sequencing and annotation.</title>
        <authorList>
            <consortium name="The Broad Institute Genomics Platform"/>
            <consortium name="The Broad Institute Genome Sequencing Center for Infectious Disease"/>
            <person name="Wu L."/>
            <person name="Ma J."/>
        </authorList>
    </citation>
    <scope>NUCLEOTIDE SEQUENCE [LARGE SCALE GENOMIC DNA]</scope>
    <source>
        <strain evidence="4">JCM 14283</strain>
    </source>
</reference>
<evidence type="ECO:0000313" key="3">
    <source>
        <dbReference type="EMBL" id="GAA2024913.1"/>
    </source>
</evidence>
<dbReference type="PANTHER" id="PTHR42698:SF1">
    <property type="entry name" value="GTPASE ERA, MITOCHONDRIAL"/>
    <property type="match status" value="1"/>
</dbReference>
<feature type="transmembrane region" description="Helical" evidence="1">
    <location>
        <begin position="453"/>
        <end position="478"/>
    </location>
</feature>
<feature type="transmembrane region" description="Helical" evidence="1">
    <location>
        <begin position="498"/>
        <end position="522"/>
    </location>
</feature>
<dbReference type="InterPro" id="IPR005662">
    <property type="entry name" value="GTPase_Era-like"/>
</dbReference>
<comment type="caution">
    <text evidence="3">The sequence shown here is derived from an EMBL/GenBank/DDBJ whole genome shotgun (WGS) entry which is preliminary data.</text>
</comment>
<feature type="domain" description="G" evidence="2">
    <location>
        <begin position="65"/>
        <end position="196"/>
    </location>
</feature>
<keyword evidence="4" id="KW-1185">Reference proteome</keyword>